<dbReference type="Pfam" id="PF12704">
    <property type="entry name" value="MacB_PCD"/>
    <property type="match status" value="1"/>
</dbReference>
<keyword evidence="6 7" id="KW-0472">Membrane</keyword>
<evidence type="ECO:0000259" key="8">
    <source>
        <dbReference type="Pfam" id="PF02687"/>
    </source>
</evidence>
<name>A0A401J9G6_9PROT</name>
<evidence type="ECO:0000256" key="1">
    <source>
        <dbReference type="ARBA" id="ARBA00004651"/>
    </source>
</evidence>
<dbReference type="EMBL" id="BGOW01000001">
    <property type="protein sequence ID" value="GBL44220.1"/>
    <property type="molecule type" value="Genomic_DNA"/>
</dbReference>
<comment type="similarity">
    <text evidence="2">Belongs to the ABC-4 integral membrane protein family. LolC/E subfamily.</text>
</comment>
<evidence type="ECO:0000256" key="6">
    <source>
        <dbReference type="ARBA" id="ARBA00023136"/>
    </source>
</evidence>
<organism evidence="10 11">
    <name type="scientific">Sulfuriferula multivorans</name>
    <dbReference type="NCBI Taxonomy" id="1559896"/>
    <lineage>
        <taxon>Bacteria</taxon>
        <taxon>Pseudomonadati</taxon>
        <taxon>Pseudomonadota</taxon>
        <taxon>Betaproteobacteria</taxon>
        <taxon>Nitrosomonadales</taxon>
        <taxon>Sulfuricellaceae</taxon>
        <taxon>Sulfuriferula</taxon>
    </lineage>
</organism>
<dbReference type="Proteomes" id="UP000286806">
    <property type="component" value="Unassembled WGS sequence"/>
</dbReference>
<evidence type="ECO:0000256" key="5">
    <source>
        <dbReference type="ARBA" id="ARBA00022989"/>
    </source>
</evidence>
<evidence type="ECO:0000256" key="3">
    <source>
        <dbReference type="ARBA" id="ARBA00022475"/>
    </source>
</evidence>
<evidence type="ECO:0000313" key="11">
    <source>
        <dbReference type="Proteomes" id="UP000286806"/>
    </source>
</evidence>
<keyword evidence="3" id="KW-1003">Cell membrane</keyword>
<evidence type="ECO:0000256" key="4">
    <source>
        <dbReference type="ARBA" id="ARBA00022692"/>
    </source>
</evidence>
<evidence type="ECO:0008006" key="12">
    <source>
        <dbReference type="Google" id="ProtNLM"/>
    </source>
</evidence>
<reference evidence="10 11" key="1">
    <citation type="journal article" date="2019" name="Front. Microbiol.">
        <title>Genomes of Neutrophilic Sulfur-Oxidizing Chemolithoautotrophs Representing 9 Proteobacterial Species From 8 Genera.</title>
        <authorList>
            <person name="Watanabe T."/>
            <person name="Kojima H."/>
            <person name="Umezawa K."/>
            <person name="Hori C."/>
            <person name="Takasuka T.E."/>
            <person name="Kato Y."/>
            <person name="Fukui M."/>
        </authorList>
    </citation>
    <scope>NUCLEOTIDE SEQUENCE [LARGE SCALE GENOMIC DNA]</scope>
    <source>
        <strain evidence="10 11">TTN</strain>
    </source>
</reference>
<dbReference type="InterPro" id="IPR003838">
    <property type="entry name" value="ABC3_permease_C"/>
</dbReference>
<proteinExistence type="inferred from homology"/>
<feature type="transmembrane region" description="Helical" evidence="7">
    <location>
        <begin position="310"/>
        <end position="343"/>
    </location>
</feature>
<comment type="subcellular location">
    <subcellularLocation>
        <location evidence="1">Cell membrane</location>
        <topology evidence="1">Multi-pass membrane protein</topology>
    </subcellularLocation>
</comment>
<feature type="domain" description="ABC3 transporter permease C-terminal" evidence="8">
    <location>
        <begin position="272"/>
        <end position="394"/>
    </location>
</feature>
<keyword evidence="5 7" id="KW-1133">Transmembrane helix</keyword>
<accession>A0A401J9G6</accession>
<evidence type="ECO:0000313" key="10">
    <source>
        <dbReference type="EMBL" id="GBL44220.1"/>
    </source>
</evidence>
<dbReference type="AlphaFoldDB" id="A0A401J9G6"/>
<dbReference type="InterPro" id="IPR051447">
    <property type="entry name" value="Lipoprotein-release_system"/>
</dbReference>
<comment type="caution">
    <text evidence="10">The sequence shown here is derived from an EMBL/GenBank/DDBJ whole genome shotgun (WGS) entry which is preliminary data.</text>
</comment>
<feature type="domain" description="MacB-like periplasmic core" evidence="9">
    <location>
        <begin position="16"/>
        <end position="233"/>
    </location>
</feature>
<dbReference type="GO" id="GO:0044874">
    <property type="term" value="P:lipoprotein localization to outer membrane"/>
    <property type="evidence" value="ECO:0007669"/>
    <property type="project" value="TreeGrafter"/>
</dbReference>
<gene>
    <name evidence="10" type="ORF">SFMTTN_0015</name>
</gene>
<dbReference type="GO" id="GO:0098797">
    <property type="term" value="C:plasma membrane protein complex"/>
    <property type="evidence" value="ECO:0007669"/>
    <property type="project" value="TreeGrafter"/>
</dbReference>
<dbReference type="RefSeq" id="WP_124703076.1">
    <property type="nucleotide sequence ID" value="NZ_BGOW01000001.1"/>
</dbReference>
<dbReference type="OrthoDB" id="9770036at2"/>
<dbReference type="InterPro" id="IPR025857">
    <property type="entry name" value="MacB_PCD"/>
</dbReference>
<evidence type="ECO:0000256" key="2">
    <source>
        <dbReference type="ARBA" id="ARBA00005236"/>
    </source>
</evidence>
<dbReference type="Pfam" id="PF02687">
    <property type="entry name" value="FtsX"/>
    <property type="match status" value="1"/>
</dbReference>
<protein>
    <recommendedName>
        <fullName evidence="12">ABC transporter permease</fullName>
    </recommendedName>
</protein>
<sequence length="403" mass="43294">MWKLALRNVLRHKARTGMTLLAIIAGVVGLILSGGFVQDIFTQLGEALIHSQSGHIQLSRTGYFEHGARSPEKYLIAQPEPIRREISAIKGVEDVMGRIYFAGLLNNGRSDLPIVGEGVEASREARLGSGMVISAGRMLEDKDTQGMMVGYGLAHALKLKPGDWATLVMNTADGALNSLDFQVVGVFQTLAKDYDARAVRIPLSAAQYLLATHGVNTLVVSLKHTRDTAPITAVLSRKFAGTGLETKTWLELNDFYAKTVKMYDVQFGVLRIIILLMVLLSVINSVNMSVYERVGEFGTMMALGNRSSKVFALIITENTIIGLAGATLGVVLGIVLALIISAIGIPMPPPPNADLSYTAHIRVVPSVVAGAFAVGLIATFIAAFLPAARVHRIPVVDALRQNV</sequence>
<keyword evidence="4 7" id="KW-0812">Transmembrane</keyword>
<evidence type="ECO:0000259" key="9">
    <source>
        <dbReference type="Pfam" id="PF12704"/>
    </source>
</evidence>
<dbReference type="PANTHER" id="PTHR30489">
    <property type="entry name" value="LIPOPROTEIN-RELEASING SYSTEM TRANSMEMBRANE PROTEIN LOLE"/>
    <property type="match status" value="1"/>
</dbReference>
<feature type="transmembrane region" description="Helical" evidence="7">
    <location>
        <begin position="268"/>
        <end position="290"/>
    </location>
</feature>
<feature type="transmembrane region" description="Helical" evidence="7">
    <location>
        <begin position="363"/>
        <end position="385"/>
    </location>
</feature>
<keyword evidence="11" id="KW-1185">Reference proteome</keyword>
<dbReference type="PANTHER" id="PTHR30489:SF0">
    <property type="entry name" value="LIPOPROTEIN-RELEASING SYSTEM TRANSMEMBRANE PROTEIN LOLE"/>
    <property type="match status" value="1"/>
</dbReference>
<evidence type="ECO:0000256" key="7">
    <source>
        <dbReference type="SAM" id="Phobius"/>
    </source>
</evidence>